<dbReference type="Gene3D" id="1.20.1500.10">
    <property type="entry name" value="YheA/YmcA-like"/>
    <property type="match status" value="1"/>
</dbReference>
<evidence type="ECO:0000313" key="3">
    <source>
        <dbReference type="Proteomes" id="UP001231362"/>
    </source>
</evidence>
<dbReference type="SUPFAM" id="SSF158622">
    <property type="entry name" value="YheA/YmcA-like"/>
    <property type="match status" value="1"/>
</dbReference>
<comment type="similarity">
    <text evidence="1">Belongs to the UPF0342 family.</text>
</comment>
<dbReference type="InterPro" id="IPR023378">
    <property type="entry name" value="YheA/YmcA-like_dom_sf"/>
</dbReference>
<dbReference type="Proteomes" id="UP001231362">
    <property type="component" value="Unassembled WGS sequence"/>
</dbReference>
<dbReference type="EMBL" id="JAUSTU010000001">
    <property type="protein sequence ID" value="MDQ0153729.1"/>
    <property type="molecule type" value="Genomic_DNA"/>
</dbReference>
<sequence>MAVNLHDAAYELERSIRNSNEYHQLKQMYDAVNRDESARRMFENFRNIQMQLQQKQMMGEDITQEEVEHAQKTVALVQQHDMIGRLMEAEQRMSMIINELNMIIMKPLEELYGVAAE</sequence>
<protein>
    <recommendedName>
        <fullName evidence="1">UPF0342 protein J2S07_000027</fullName>
    </recommendedName>
</protein>
<dbReference type="Pfam" id="PF06133">
    <property type="entry name" value="Com_YlbF"/>
    <property type="match status" value="1"/>
</dbReference>
<reference evidence="2 3" key="1">
    <citation type="submission" date="2023-07" db="EMBL/GenBank/DDBJ databases">
        <title>Genomic Encyclopedia of Type Strains, Phase IV (KMG-IV): sequencing the most valuable type-strain genomes for metagenomic binning, comparative biology and taxonomic classification.</title>
        <authorList>
            <person name="Goeker M."/>
        </authorList>
    </citation>
    <scope>NUCLEOTIDE SEQUENCE [LARGE SCALE GENOMIC DNA]</scope>
    <source>
        <strain evidence="2 3">DSM 23948</strain>
    </source>
</reference>
<organism evidence="2 3">
    <name type="scientific">Anoxybacillus andreesenii</name>
    <dbReference type="NCBI Taxonomy" id="1325932"/>
    <lineage>
        <taxon>Bacteria</taxon>
        <taxon>Bacillati</taxon>
        <taxon>Bacillota</taxon>
        <taxon>Bacilli</taxon>
        <taxon>Bacillales</taxon>
        <taxon>Anoxybacillaceae</taxon>
        <taxon>Anoxybacillus</taxon>
    </lineage>
</organism>
<evidence type="ECO:0000256" key="1">
    <source>
        <dbReference type="HAMAP-Rule" id="MF_01526"/>
    </source>
</evidence>
<dbReference type="InterPro" id="IPR010368">
    <property type="entry name" value="Com_YlbF"/>
</dbReference>
<comment type="caution">
    <text evidence="2">The sequence shown here is derived from an EMBL/GenBank/DDBJ whole genome shotgun (WGS) entry which is preliminary data.</text>
</comment>
<dbReference type="HAMAP" id="MF_01526">
    <property type="entry name" value="UPF0342"/>
    <property type="match status" value="1"/>
</dbReference>
<evidence type="ECO:0000313" key="2">
    <source>
        <dbReference type="EMBL" id="MDQ0153729.1"/>
    </source>
</evidence>
<keyword evidence="3" id="KW-1185">Reference proteome</keyword>
<proteinExistence type="inferred from homology"/>
<accession>A0ABT9UYF4</accession>
<dbReference type="RefSeq" id="WP_307148361.1">
    <property type="nucleotide sequence ID" value="NZ_JAUSTU010000001.1"/>
</dbReference>
<name>A0ABT9UYF4_9BACL</name>
<gene>
    <name evidence="2" type="ORF">J2S07_000027</name>
</gene>